<feature type="region of interest" description="Disordered" evidence="1">
    <location>
        <begin position="149"/>
        <end position="175"/>
    </location>
</feature>
<dbReference type="OMA" id="QISARWH"/>
<dbReference type="PANTHER" id="PTHR46348">
    <property type="entry name" value="DELETED IN LUNG AND ESOPHAGEAL CANCER PROTEIN 1"/>
    <property type="match status" value="1"/>
</dbReference>
<feature type="compositionally biased region" description="Polar residues" evidence="1">
    <location>
        <begin position="781"/>
        <end position="800"/>
    </location>
</feature>
<dbReference type="GO" id="GO:0005929">
    <property type="term" value="C:cilium"/>
    <property type="evidence" value="ECO:0007669"/>
    <property type="project" value="TreeGrafter"/>
</dbReference>
<keyword evidence="3" id="KW-1185">Reference proteome</keyword>
<dbReference type="KEGG" id="lgi:LOTGIDRAFT_238688"/>
<dbReference type="InterPro" id="IPR033304">
    <property type="entry name" value="DLEC1"/>
</dbReference>
<dbReference type="GO" id="GO:0015631">
    <property type="term" value="F:tubulin binding"/>
    <property type="evidence" value="ECO:0007669"/>
    <property type="project" value="TreeGrafter"/>
</dbReference>
<proteinExistence type="predicted"/>
<evidence type="ECO:0000256" key="1">
    <source>
        <dbReference type="SAM" id="MobiDB-lite"/>
    </source>
</evidence>
<protein>
    <recommendedName>
        <fullName evidence="4">Abnormal spindle-like microcephaly-associated protein ASH domain-containing protein</fullName>
    </recommendedName>
</protein>
<dbReference type="CTD" id="20250831"/>
<dbReference type="HOGENOM" id="CLU_003422_0_0_1"/>
<sequence>MTKYGIYEVSNGEGQLATISLEYVDSGLKERLPGEIGDVSAQHLIEFEELNPYTYVEKTVKVQNKSNVELPFQWLLYKPQFAGSTDEEDSMIVTRTRVLDSDTPFSIRPASGSLLPLEEAEFKLIFSPPLVGEYQNALHMLLNHLPPGSASSQQSVADDGNNIEEEKTSDTSSTHRDAMKFKDVTAMEIEVKGKSVPLNVVLHPYAIYIPGKTLVGSSVKKSFTMANHSYSTITFQFEPHIDGHIVEVEPPCGDLDPGMAIDLEISVTGVKPGKLNHTIYCQVLNMDQPLPLHVEGEFKGPEISVEEPDVNFGLIRLGETSVREITLNNLSQMPTKWKINDFITSPTSSEDSMNSEEVQFYPTHGELKPLERSKVTITFKPTQISTVHRVFEVEVEDGEKCSVGGYGEVQSPAVCFKQSEIKPQDVYVGVPVLCQAVLHNQTLMSTQFDWEKPNGVDSENCSIEIDPISGTMAPKEERVVTISFVASQVGKVNDLKIPCVIEGMDEPLCLSLSCEVLGLSVTCKTSDSQGNISEELKVDFGNEVQLGSTPRMYLYICNQTAIPASYSITVENFPVRPPSPPQQKLDSTGTSLRKALLGRTPIVPDPMSKCGIRAQADMAKMALSCGLGAGFSLSPASGNLSPYGEDVIEITGYSDIWGTYTDTITCTIGDLEPITFPLTMTVVGCPLNFQMTAAIPNQKPVVRFGTHVSGLKSVKRAMRINNTSPFDIRLDWRVFNQVKDDYQTLDLTVCYGRCFPPRDKDGSEIIHQTEEPQMERRPTNFIPNSPDTSPGTSRQVTSCSEEPEVNSEPYRPKIISLFLNPHEGQCSTKPYSILPSQIVVPGNGHAQVSAIFTPLLSSDVTEEIECLGYALGYMSLDGKAAGIEGCCNRKEAYETSALRLDMTAQLKPALLTIENTDEEGMRYRSVMSDLIVNGETQLEAIKVCSTVLSNHTGTPLNFRLLVNKPFLLVDLDPSSNIDGATRATETLYNTLEPQHSLIVKVGFQTTSELLSHDSLKDMESLDSNRKLEIEDNLIIEFNNMAEQKVPLHATLTVPQIQLSKQSLDFGTCLVDQPRILELFISNQTSSQSHWNVSLESISDSCINDTFKVEPSQGILDAYITHVSNSKSLLTVTFLAKHEEHYEAVFLFKGMLGENPQRLYARGQGSYDGKHESLLNP</sequence>
<evidence type="ECO:0000313" key="3">
    <source>
        <dbReference type="Proteomes" id="UP000030746"/>
    </source>
</evidence>
<dbReference type="EMBL" id="KB200870">
    <property type="protein sequence ID" value="ESO99858.1"/>
    <property type="molecule type" value="Genomic_DNA"/>
</dbReference>
<dbReference type="PANTHER" id="PTHR46348:SF1">
    <property type="entry name" value="DELETED IN LUNG AND ESOPHAGEAL CANCER PROTEIN 1"/>
    <property type="match status" value="1"/>
</dbReference>
<dbReference type="Proteomes" id="UP000030746">
    <property type="component" value="Unassembled WGS sequence"/>
</dbReference>
<dbReference type="GeneID" id="20250831"/>
<dbReference type="RefSeq" id="XP_009049442.1">
    <property type="nucleotide sequence ID" value="XM_009051194.1"/>
</dbReference>
<dbReference type="STRING" id="225164.V4A7F0"/>
<reference evidence="2 3" key="1">
    <citation type="journal article" date="2013" name="Nature">
        <title>Insights into bilaterian evolution from three spiralian genomes.</title>
        <authorList>
            <person name="Simakov O."/>
            <person name="Marletaz F."/>
            <person name="Cho S.J."/>
            <person name="Edsinger-Gonzales E."/>
            <person name="Havlak P."/>
            <person name="Hellsten U."/>
            <person name="Kuo D.H."/>
            <person name="Larsson T."/>
            <person name="Lv J."/>
            <person name="Arendt D."/>
            <person name="Savage R."/>
            <person name="Osoegawa K."/>
            <person name="de Jong P."/>
            <person name="Grimwood J."/>
            <person name="Chapman J.A."/>
            <person name="Shapiro H."/>
            <person name="Aerts A."/>
            <person name="Otillar R.P."/>
            <person name="Terry A.Y."/>
            <person name="Boore J.L."/>
            <person name="Grigoriev I.V."/>
            <person name="Lindberg D.R."/>
            <person name="Seaver E.C."/>
            <person name="Weisblat D.A."/>
            <person name="Putnam N.H."/>
            <person name="Rokhsar D.S."/>
        </authorList>
    </citation>
    <scope>NUCLEOTIDE SEQUENCE [LARGE SCALE GENOMIC DNA]</scope>
</reference>
<name>V4A7F0_LOTGI</name>
<dbReference type="OrthoDB" id="2115465at2759"/>
<feature type="region of interest" description="Disordered" evidence="1">
    <location>
        <begin position="769"/>
        <end position="807"/>
    </location>
</feature>
<dbReference type="GO" id="GO:0008285">
    <property type="term" value="P:negative regulation of cell population proliferation"/>
    <property type="evidence" value="ECO:0007669"/>
    <property type="project" value="InterPro"/>
</dbReference>
<gene>
    <name evidence="2" type="ORF">LOTGIDRAFT_238688</name>
</gene>
<dbReference type="InterPro" id="IPR013783">
    <property type="entry name" value="Ig-like_fold"/>
</dbReference>
<dbReference type="Pfam" id="PF23316">
    <property type="entry name" value="Ig_DLEC1_6th"/>
    <property type="match status" value="1"/>
</dbReference>
<feature type="compositionally biased region" description="Basic and acidic residues" evidence="1">
    <location>
        <begin position="164"/>
        <end position="175"/>
    </location>
</feature>
<dbReference type="Gene3D" id="2.60.40.10">
    <property type="entry name" value="Immunoglobulins"/>
    <property type="match status" value="6"/>
</dbReference>
<accession>V4A7F0</accession>
<organism evidence="2 3">
    <name type="scientific">Lottia gigantea</name>
    <name type="common">Giant owl limpet</name>
    <dbReference type="NCBI Taxonomy" id="225164"/>
    <lineage>
        <taxon>Eukaryota</taxon>
        <taxon>Metazoa</taxon>
        <taxon>Spiralia</taxon>
        <taxon>Lophotrochozoa</taxon>
        <taxon>Mollusca</taxon>
        <taxon>Gastropoda</taxon>
        <taxon>Patellogastropoda</taxon>
        <taxon>Lottioidea</taxon>
        <taxon>Lottiidae</taxon>
        <taxon>Lottia</taxon>
    </lineage>
</organism>
<dbReference type="GO" id="GO:0005737">
    <property type="term" value="C:cytoplasm"/>
    <property type="evidence" value="ECO:0007669"/>
    <property type="project" value="TreeGrafter"/>
</dbReference>
<evidence type="ECO:0000313" key="2">
    <source>
        <dbReference type="EMBL" id="ESO99858.1"/>
    </source>
</evidence>
<evidence type="ECO:0008006" key="4">
    <source>
        <dbReference type="Google" id="ProtNLM"/>
    </source>
</evidence>
<dbReference type="AlphaFoldDB" id="V4A7F0"/>
<feature type="compositionally biased region" description="Basic and acidic residues" evidence="1">
    <location>
        <begin position="769"/>
        <end position="778"/>
    </location>
</feature>